<dbReference type="InterPro" id="IPR036237">
    <property type="entry name" value="Xyl_isomerase-like_sf"/>
</dbReference>
<evidence type="ECO:0000259" key="1">
    <source>
        <dbReference type="Pfam" id="PF01261"/>
    </source>
</evidence>
<dbReference type="InterPro" id="IPR013022">
    <property type="entry name" value="Xyl_isomerase-like_TIM-brl"/>
</dbReference>
<keyword evidence="2" id="KW-0413">Isomerase</keyword>
<evidence type="ECO:0000313" key="3">
    <source>
        <dbReference type="Proteomes" id="UP001589647"/>
    </source>
</evidence>
<evidence type="ECO:0000313" key="2">
    <source>
        <dbReference type="EMBL" id="MFB9200184.1"/>
    </source>
</evidence>
<feature type="domain" description="Xylose isomerase-like TIM barrel" evidence="1">
    <location>
        <begin position="20"/>
        <end position="266"/>
    </location>
</feature>
<dbReference type="Gene3D" id="3.20.20.150">
    <property type="entry name" value="Divalent-metal-dependent TIM barrel enzymes"/>
    <property type="match status" value="1"/>
</dbReference>
<dbReference type="RefSeq" id="WP_189645768.1">
    <property type="nucleotide sequence ID" value="NZ_BMRC01000001.1"/>
</dbReference>
<keyword evidence="3" id="KW-1185">Reference proteome</keyword>
<dbReference type="PANTHER" id="PTHR12110">
    <property type="entry name" value="HYDROXYPYRUVATE ISOMERASE"/>
    <property type="match status" value="1"/>
</dbReference>
<comment type="caution">
    <text evidence="2">The sequence shown here is derived from an EMBL/GenBank/DDBJ whole genome shotgun (WGS) entry which is preliminary data.</text>
</comment>
<accession>A0ABV5I6M8</accession>
<gene>
    <name evidence="2" type="ORF">ACFFV7_03175</name>
</gene>
<dbReference type="PANTHER" id="PTHR12110:SF21">
    <property type="entry name" value="XYLOSE ISOMERASE-LIKE TIM BARREL DOMAIN-CONTAINING PROTEIN"/>
    <property type="match status" value="1"/>
</dbReference>
<dbReference type="Pfam" id="PF01261">
    <property type="entry name" value="AP_endonuc_2"/>
    <property type="match status" value="1"/>
</dbReference>
<protein>
    <submittedName>
        <fullName evidence="2">Sugar phosphate isomerase/epimerase family protein</fullName>
    </submittedName>
</protein>
<dbReference type="GO" id="GO:0016853">
    <property type="term" value="F:isomerase activity"/>
    <property type="evidence" value="ECO:0007669"/>
    <property type="project" value="UniProtKB-KW"/>
</dbReference>
<proteinExistence type="predicted"/>
<dbReference type="InterPro" id="IPR050312">
    <property type="entry name" value="IolE/XylAMocC-like"/>
</dbReference>
<dbReference type="Proteomes" id="UP001589647">
    <property type="component" value="Unassembled WGS sequence"/>
</dbReference>
<dbReference type="SUPFAM" id="SSF51658">
    <property type="entry name" value="Xylose isomerase-like"/>
    <property type="match status" value="1"/>
</dbReference>
<dbReference type="EMBL" id="JBHMEI010000001">
    <property type="protein sequence ID" value="MFB9200184.1"/>
    <property type="molecule type" value="Genomic_DNA"/>
</dbReference>
<organism evidence="2 3">
    <name type="scientific">Nonomuraea spiralis</name>
    <dbReference type="NCBI Taxonomy" id="46182"/>
    <lineage>
        <taxon>Bacteria</taxon>
        <taxon>Bacillati</taxon>
        <taxon>Actinomycetota</taxon>
        <taxon>Actinomycetes</taxon>
        <taxon>Streptosporangiales</taxon>
        <taxon>Streptosporangiaceae</taxon>
        <taxon>Nonomuraea</taxon>
    </lineage>
</organism>
<sequence>MKIALDPAMLHGKPVEYAARATAEAGYRYLEMGNRDDFIPANGPMYATAEQLRGFRDAANGSGVDIVSVAVIQAWSSPDEDVRKQAVAWWRDGIAAAVELGCRRVNTELSGHPDQPEACRAAFLRSMEDLLPVLEREDVELVVEPHPWDFIETTAGALDLIKEVGSPRLRYLHCVPHAYHLEGTVTEQVELARGKFDHVHVADTFRPGRTIVNPPGVECRIHQHFDLGRGEIDWAEVRRALEAVEFDGILTVQVFGWEDEAEKSFRTNREAVDQLFGLNGGQSLS</sequence>
<reference evidence="2 3" key="1">
    <citation type="submission" date="2024-09" db="EMBL/GenBank/DDBJ databases">
        <authorList>
            <person name="Sun Q."/>
            <person name="Mori K."/>
        </authorList>
    </citation>
    <scope>NUCLEOTIDE SEQUENCE [LARGE SCALE GENOMIC DNA]</scope>
    <source>
        <strain evidence="2 3">CCM 3426</strain>
    </source>
</reference>
<name>A0ABV5I6M8_9ACTN</name>